<dbReference type="PANTHER" id="PTHR11361:SF34">
    <property type="entry name" value="DNA MISMATCH REPAIR PROTEIN MSH1, MITOCHONDRIAL"/>
    <property type="match status" value="1"/>
</dbReference>
<evidence type="ECO:0000256" key="5">
    <source>
        <dbReference type="ARBA" id="ARBA00022840"/>
    </source>
</evidence>
<dbReference type="GO" id="GO:0030983">
    <property type="term" value="F:mismatched DNA binding"/>
    <property type="evidence" value="ECO:0007669"/>
    <property type="project" value="InterPro"/>
</dbReference>
<evidence type="ECO:0000256" key="1">
    <source>
        <dbReference type="ARBA" id="ARBA00006271"/>
    </source>
</evidence>
<dbReference type="InterPro" id="IPR007696">
    <property type="entry name" value="DNA_mismatch_repair_MutS_core"/>
</dbReference>
<evidence type="ECO:0000256" key="6">
    <source>
        <dbReference type="ARBA" id="ARBA00023125"/>
    </source>
</evidence>
<evidence type="ECO:0000256" key="4">
    <source>
        <dbReference type="ARBA" id="ARBA00022763"/>
    </source>
</evidence>
<dbReference type="NCBIfam" id="NF003810">
    <property type="entry name" value="PRK05399.1"/>
    <property type="match status" value="1"/>
</dbReference>
<dbReference type="GO" id="GO:0005829">
    <property type="term" value="C:cytosol"/>
    <property type="evidence" value="ECO:0007669"/>
    <property type="project" value="TreeGrafter"/>
</dbReference>
<dbReference type="Proteomes" id="UP001139644">
    <property type="component" value="Unassembled WGS sequence"/>
</dbReference>
<feature type="binding site" evidence="8">
    <location>
        <begin position="609"/>
        <end position="616"/>
    </location>
    <ligand>
        <name>ATP</name>
        <dbReference type="ChEBI" id="CHEBI:30616"/>
    </ligand>
</feature>
<dbReference type="Pfam" id="PF01624">
    <property type="entry name" value="MutS_I"/>
    <property type="match status" value="1"/>
</dbReference>
<dbReference type="InterPro" id="IPR007860">
    <property type="entry name" value="DNA_mmatch_repair_MutS_con_dom"/>
</dbReference>
<evidence type="ECO:0000256" key="9">
    <source>
        <dbReference type="RuleBase" id="RU003756"/>
    </source>
</evidence>
<dbReference type="PIRSF" id="PIRSF037677">
    <property type="entry name" value="DNA_mis_repair_Msh6"/>
    <property type="match status" value="1"/>
</dbReference>
<evidence type="ECO:0000259" key="10">
    <source>
        <dbReference type="PROSITE" id="PS00486"/>
    </source>
</evidence>
<dbReference type="SUPFAM" id="SSF53150">
    <property type="entry name" value="DNA repair protein MutS, domain II"/>
    <property type="match status" value="1"/>
</dbReference>
<proteinExistence type="inferred from homology"/>
<dbReference type="GO" id="GO:0140664">
    <property type="term" value="F:ATP-dependent DNA damage sensor activity"/>
    <property type="evidence" value="ECO:0007669"/>
    <property type="project" value="InterPro"/>
</dbReference>
<protein>
    <recommendedName>
        <fullName evidence="2 8">DNA mismatch repair protein MutS</fullName>
    </recommendedName>
</protein>
<evidence type="ECO:0000256" key="3">
    <source>
        <dbReference type="ARBA" id="ARBA00022741"/>
    </source>
</evidence>
<dbReference type="InterPro" id="IPR000432">
    <property type="entry name" value="DNA_mismatch_repair_MutS_C"/>
</dbReference>
<evidence type="ECO:0000313" key="11">
    <source>
        <dbReference type="EMBL" id="MBX4221773.1"/>
    </source>
</evidence>
<dbReference type="InterPro" id="IPR017261">
    <property type="entry name" value="DNA_mismatch_repair_MutS/MSH"/>
</dbReference>
<reference evidence="12 13" key="1">
    <citation type="submission" date="2017-02" db="EMBL/GenBank/DDBJ databases">
        <title>Clonality and virulence of isolates of VRE in Hematopoietic Stem Cell Transplanted (HSCT) patients.</title>
        <authorList>
            <person name="Marchi A.P."/>
            <person name="Martins R.C."/>
            <person name="Marie S.K."/>
            <person name="Levin A.S."/>
            <person name="Costa S.F."/>
        </authorList>
    </citation>
    <scope>NUCLEOTIDE SEQUENCE [LARGE SCALE GENOMIC DNA]</scope>
    <source>
        <strain evidence="12 13">LIM1759</strain>
    </source>
</reference>
<comment type="similarity">
    <text evidence="1 8 9">Belongs to the DNA mismatch repair MutS family.</text>
</comment>
<dbReference type="InterPro" id="IPR027417">
    <property type="entry name" value="P-loop_NTPase"/>
</dbReference>
<dbReference type="InterPro" id="IPR005748">
    <property type="entry name" value="DNA_mismatch_repair_MutS"/>
</dbReference>
<dbReference type="FunFam" id="3.40.1170.10:FF:000001">
    <property type="entry name" value="DNA mismatch repair protein MutS"/>
    <property type="match status" value="1"/>
</dbReference>
<dbReference type="SMART" id="SM00534">
    <property type="entry name" value="MUTSac"/>
    <property type="match status" value="1"/>
</dbReference>
<dbReference type="FunFam" id="3.40.50.300:FF:000896">
    <property type="entry name" value="DNA mismatch repair protein MutS"/>
    <property type="match status" value="1"/>
</dbReference>
<dbReference type="InterPro" id="IPR036187">
    <property type="entry name" value="DNA_mismatch_repair_MutS_sf"/>
</dbReference>
<dbReference type="Pfam" id="PF00488">
    <property type="entry name" value="MutS_V"/>
    <property type="match status" value="1"/>
</dbReference>
<keyword evidence="7 8" id="KW-0234">DNA repair</keyword>
<reference evidence="11" key="2">
    <citation type="journal article" date="2022" name="J. Anim. Sci.">
        <title>Whole genome sequence analyses-based assessment of virulence potential and antimicrobial susceptibilities and resistance of Enterococcus faecium strains isolated from commercial swine and cattle probiotic products.</title>
        <authorList>
            <person name="Shridhar P.B."/>
            <person name="Amachawadi R.G."/>
            <person name="Tokach M."/>
            <person name="Patel I."/>
            <person name="Gangiredla J."/>
            <person name="Mammel M."/>
            <person name="Nagaraja T.G."/>
        </authorList>
    </citation>
    <scope>NUCLEOTIDE SEQUENCE</scope>
    <source>
        <strain evidence="11">EF215</strain>
    </source>
</reference>
<dbReference type="Pfam" id="PF05190">
    <property type="entry name" value="MutS_IV"/>
    <property type="match status" value="1"/>
</dbReference>
<dbReference type="Gene3D" id="3.40.50.300">
    <property type="entry name" value="P-loop containing nucleotide triphosphate hydrolases"/>
    <property type="match status" value="1"/>
</dbReference>
<dbReference type="NCBIfam" id="TIGR01070">
    <property type="entry name" value="mutS1"/>
    <property type="match status" value="1"/>
</dbReference>
<evidence type="ECO:0000313" key="12">
    <source>
        <dbReference type="EMBL" id="OOL80371.1"/>
    </source>
</evidence>
<organism evidence="12 13">
    <name type="scientific">Enterococcus faecium</name>
    <name type="common">Streptococcus faecium</name>
    <dbReference type="NCBI Taxonomy" id="1352"/>
    <lineage>
        <taxon>Bacteria</taxon>
        <taxon>Bacillati</taxon>
        <taxon>Bacillota</taxon>
        <taxon>Bacilli</taxon>
        <taxon>Lactobacillales</taxon>
        <taxon>Enterococcaceae</taxon>
        <taxon>Enterococcus</taxon>
    </lineage>
</organism>
<accession>A0A1L2GFS0</accession>
<dbReference type="InterPro" id="IPR045076">
    <property type="entry name" value="MutS"/>
</dbReference>
<keyword evidence="3 8" id="KW-0547">Nucleotide-binding</keyword>
<feature type="domain" description="DNA mismatch repair proteins mutS family" evidence="10">
    <location>
        <begin position="683"/>
        <end position="699"/>
    </location>
</feature>
<dbReference type="InterPro" id="IPR007861">
    <property type="entry name" value="DNA_mismatch_repair_MutS_clamp"/>
</dbReference>
<dbReference type="EMBL" id="MVGJ01000069">
    <property type="protein sequence ID" value="OOL80371.1"/>
    <property type="molecule type" value="Genomic_DNA"/>
</dbReference>
<dbReference type="Pfam" id="PF05192">
    <property type="entry name" value="MutS_III"/>
    <property type="match status" value="1"/>
</dbReference>
<keyword evidence="4 8" id="KW-0227">DNA damage</keyword>
<dbReference type="PANTHER" id="PTHR11361">
    <property type="entry name" value="DNA MISMATCH REPAIR PROTEIN MUTS FAMILY MEMBER"/>
    <property type="match status" value="1"/>
</dbReference>
<sequence length="881" mass="99760">MPQKTKNTPMMEQYLSIKAQYQDAFLFYRLGDFYELFYEDAIKASQLLELTLTSRNRNAEEPIPMCGVPHHAAQGYIDALIEKGYKVAICEQVEDPKTTKGMVKREVIQLVTPGTVMDSKGLSAKDNNFLTAVVSQGNEFGFAYADLSTGELKTARLHDEEAVLNEASALQTKELVLGSEITDTLREQLSGRLGLVFSQQNEMEENAEFSFLTSELVDPLKKEATGKLLTYLSVTQKRSLAHIQKAVEYQPDHFLKMDYYSKFNLELSQSIRTGKKHGTLLWLLDETKTAMGGRLLKQWLDRPLIQAKQIKARQEMVASLLDSYFERIDLQSALTKVYDLERLAGRVAFGNVNGRDLIQLKNSLEQVPMIRGLIEGIDQGQWQSLLSEMQPMDHLVQLIDQAIQDDPPLQITEGNIIKDGFNEQLDMYRSAMRNGKKWLAELEAKERQETGIKNLKIGFNRVFGYYIEITKANLGNAELEKYERKQTLANAERFITPELKELETQILEAEEKSVDLEYQLFLAVREEVKKAIQPLQVLAKAISAVDVLQSFATISERYQYVRPELVSDKHQLLIKDGRHPVVEKVLGHQEYIPNSVEMAEDEMILLITGPNMSGKSTYMRQLALTVLMAQMGCFVPAKQAVLPIFDRIFTRIGASDDLIAGQSTFMVEMMEANQALRYATPNSLILFDELGRGTATYDGMALAQAIIEYIHRHVQAKTLFSTHYHELTVLEKELPQLKNVHVGAVEKDGEVVFLHKMMDGPADKSYGIHVAKIAGLPSNLLERAADILHTLENGDNGHHTVPAEVEEKTKTAKQEQIKPPAEKVNQDHIQDRVKEENQQLSLFSELSENETEVIESLKQINLLEMTPMDALNTLYELQKQL</sequence>
<dbReference type="RefSeq" id="WP_002294258.1">
    <property type="nucleotide sequence ID" value="NZ_CAACXR010000001.1"/>
</dbReference>
<keyword evidence="5 8" id="KW-0067">ATP-binding</keyword>
<dbReference type="Pfam" id="PF05188">
    <property type="entry name" value="MutS_II"/>
    <property type="match status" value="1"/>
</dbReference>
<dbReference type="EMBL" id="JAIFOC010000021">
    <property type="protein sequence ID" value="MBX4221773.1"/>
    <property type="molecule type" value="Genomic_DNA"/>
</dbReference>
<dbReference type="GO" id="GO:0003684">
    <property type="term" value="F:damaged DNA binding"/>
    <property type="evidence" value="ECO:0007669"/>
    <property type="project" value="UniProtKB-UniRule"/>
</dbReference>
<dbReference type="InterPro" id="IPR016151">
    <property type="entry name" value="DNA_mismatch_repair_MutS_N"/>
</dbReference>
<dbReference type="InterPro" id="IPR036678">
    <property type="entry name" value="MutS_con_dom_sf"/>
</dbReference>
<dbReference type="HAMAP" id="MF_00096">
    <property type="entry name" value="MutS"/>
    <property type="match status" value="1"/>
</dbReference>
<dbReference type="Gene3D" id="1.10.1420.10">
    <property type="match status" value="2"/>
</dbReference>
<dbReference type="SUPFAM" id="SSF52540">
    <property type="entry name" value="P-loop containing nucleoside triphosphate hydrolases"/>
    <property type="match status" value="1"/>
</dbReference>
<evidence type="ECO:0000256" key="7">
    <source>
        <dbReference type="ARBA" id="ARBA00023204"/>
    </source>
</evidence>
<name>A0A1L2GFS0_ENTFC</name>
<comment type="function">
    <text evidence="8">This protein is involved in the repair of mismatches in DNA. It is possible that it carries out the mismatch recognition step. This protein has a weak ATPase activity.</text>
</comment>
<evidence type="ECO:0000256" key="8">
    <source>
        <dbReference type="HAMAP-Rule" id="MF_00096"/>
    </source>
</evidence>
<dbReference type="SUPFAM" id="SSF48334">
    <property type="entry name" value="DNA repair protein MutS, domain III"/>
    <property type="match status" value="1"/>
</dbReference>
<dbReference type="SUPFAM" id="SSF55271">
    <property type="entry name" value="DNA repair protein MutS, domain I"/>
    <property type="match status" value="1"/>
</dbReference>
<dbReference type="Proteomes" id="UP000191171">
    <property type="component" value="Unassembled WGS sequence"/>
</dbReference>
<dbReference type="GO" id="GO:0006298">
    <property type="term" value="P:mismatch repair"/>
    <property type="evidence" value="ECO:0007669"/>
    <property type="project" value="UniProtKB-UniRule"/>
</dbReference>
<dbReference type="SMART" id="SM00533">
    <property type="entry name" value="MUTSd"/>
    <property type="match status" value="1"/>
</dbReference>
<gene>
    <name evidence="8 11" type="primary">mutS</name>
    <name evidence="12" type="ORF">B1P95_11315</name>
    <name evidence="11" type="ORF">KYX88_02775</name>
</gene>
<dbReference type="AlphaFoldDB" id="A0A1L2GFS0"/>
<evidence type="ECO:0000313" key="13">
    <source>
        <dbReference type="Proteomes" id="UP000191171"/>
    </source>
</evidence>
<dbReference type="Gene3D" id="3.30.420.110">
    <property type="entry name" value="MutS, connector domain"/>
    <property type="match status" value="1"/>
</dbReference>
<dbReference type="GO" id="GO:0005524">
    <property type="term" value="F:ATP binding"/>
    <property type="evidence" value="ECO:0007669"/>
    <property type="project" value="UniProtKB-UniRule"/>
</dbReference>
<keyword evidence="6 8" id="KW-0238">DNA-binding</keyword>
<dbReference type="FunFam" id="1.10.1420.10:FF:000007">
    <property type="entry name" value="DNA mismatch repair protein MutS"/>
    <property type="match status" value="1"/>
</dbReference>
<dbReference type="CDD" id="cd03284">
    <property type="entry name" value="ABC_MutS1"/>
    <property type="match status" value="1"/>
</dbReference>
<dbReference type="PROSITE" id="PS00486">
    <property type="entry name" value="DNA_MISMATCH_REPAIR_2"/>
    <property type="match status" value="1"/>
</dbReference>
<dbReference type="Gene3D" id="3.40.1170.10">
    <property type="entry name" value="DNA repair protein MutS, domain I"/>
    <property type="match status" value="1"/>
</dbReference>
<dbReference type="InterPro" id="IPR007695">
    <property type="entry name" value="DNA_mismatch_repair_MutS-lik_N"/>
</dbReference>
<comment type="caution">
    <text evidence="12">The sequence shown here is derived from an EMBL/GenBank/DDBJ whole genome shotgun (WGS) entry which is preliminary data.</text>
</comment>
<evidence type="ECO:0000256" key="2">
    <source>
        <dbReference type="ARBA" id="ARBA00021982"/>
    </source>
</evidence>